<evidence type="ECO:0000313" key="3">
    <source>
        <dbReference type="EMBL" id="GAL71010.1"/>
    </source>
</evidence>
<sequence length="60" mass="6992">MNTLLLNIQEAEKLNDLSTIISILSIGFVTILILLTISLFEVYKQKKRIIYLEKKLKLKQ</sequence>
<dbReference type="Proteomes" id="UP000030184">
    <property type="component" value="Unassembled WGS sequence"/>
</dbReference>
<dbReference type="RefSeq" id="WP_042243880.1">
    <property type="nucleotide sequence ID" value="NZ_BBNY01000068.1"/>
</dbReference>
<gene>
    <name evidence="5" type="ORF">CLV33_11079</name>
    <name evidence="2" type="ORF">JCM19301_2682</name>
    <name evidence="3" type="ORF">JCM19302_2965</name>
    <name evidence="4" type="ORF">JCM19538_797</name>
</gene>
<dbReference type="Proteomes" id="UP000029641">
    <property type="component" value="Unassembled WGS sequence"/>
</dbReference>
<keyword evidence="1" id="KW-0812">Transmembrane</keyword>
<evidence type="ECO:0000313" key="2">
    <source>
        <dbReference type="EMBL" id="GAL67330.1"/>
    </source>
</evidence>
<dbReference type="EMBL" id="PVEO01000010">
    <property type="protein sequence ID" value="PQV46282.1"/>
    <property type="molecule type" value="Genomic_DNA"/>
</dbReference>
<evidence type="ECO:0000313" key="8">
    <source>
        <dbReference type="Proteomes" id="UP000251545"/>
    </source>
</evidence>
<protein>
    <submittedName>
        <fullName evidence="3">Uncharacterized protein</fullName>
    </submittedName>
</protein>
<dbReference type="Proteomes" id="UP000251545">
    <property type="component" value="Unassembled WGS sequence"/>
</dbReference>
<dbReference type="Proteomes" id="UP000029646">
    <property type="component" value="Unassembled WGS sequence"/>
</dbReference>
<dbReference type="EMBL" id="BBNS01000009">
    <property type="protein sequence ID" value="GAL71010.1"/>
    <property type="molecule type" value="Genomic_DNA"/>
</dbReference>
<accession>A0A090W1Z5</accession>
<dbReference type="AlphaFoldDB" id="A0A090W1Z5"/>
<evidence type="ECO:0000313" key="4">
    <source>
        <dbReference type="EMBL" id="GAL90056.1"/>
    </source>
</evidence>
<comment type="caution">
    <text evidence="3">The sequence shown here is derived from an EMBL/GenBank/DDBJ whole genome shotgun (WGS) entry which is preliminary data.</text>
</comment>
<organism evidence="3 6">
    <name type="scientific">Jejuia pallidilutea</name>
    <dbReference type="NCBI Taxonomy" id="504487"/>
    <lineage>
        <taxon>Bacteria</taxon>
        <taxon>Pseudomonadati</taxon>
        <taxon>Bacteroidota</taxon>
        <taxon>Flavobacteriia</taxon>
        <taxon>Flavobacteriales</taxon>
        <taxon>Flavobacteriaceae</taxon>
        <taxon>Jejuia</taxon>
    </lineage>
</organism>
<keyword evidence="1" id="KW-1133">Transmembrane helix</keyword>
<proteinExistence type="predicted"/>
<evidence type="ECO:0000313" key="5">
    <source>
        <dbReference type="EMBL" id="PQV46282.1"/>
    </source>
</evidence>
<dbReference type="EMBL" id="BBNR01000009">
    <property type="protein sequence ID" value="GAL67330.1"/>
    <property type="molecule type" value="Genomic_DNA"/>
</dbReference>
<evidence type="ECO:0000313" key="6">
    <source>
        <dbReference type="Proteomes" id="UP000029646"/>
    </source>
</evidence>
<keyword evidence="7" id="KW-1185">Reference proteome</keyword>
<feature type="transmembrane region" description="Helical" evidence="1">
    <location>
        <begin position="20"/>
        <end position="40"/>
    </location>
</feature>
<evidence type="ECO:0000256" key="1">
    <source>
        <dbReference type="SAM" id="Phobius"/>
    </source>
</evidence>
<reference evidence="7" key="1">
    <citation type="journal article" date="2014" name="Genome Announc.">
        <title>Draft Genome Sequence of Marine Flavobacterium Jejuia pallidilutea Strain 11shimoA1 and Pigmentation Mutants.</title>
        <authorList>
            <person name="Takatani N."/>
            <person name="Nakanishi M."/>
            <person name="Meirelles P."/>
            <person name="Mino S."/>
            <person name="Suda W."/>
            <person name="Oshima K."/>
            <person name="Hattori M."/>
            <person name="Ohkuma M."/>
            <person name="Hosokawa M."/>
            <person name="Miyashita K."/>
            <person name="Thompson F.L."/>
            <person name="Niwa A."/>
            <person name="Sawabe T."/>
            <person name="Sawabe T."/>
        </authorList>
    </citation>
    <scope>NUCLEOTIDE SEQUENCE [LARGE SCALE GENOMIC DNA]</scope>
    <source>
        <strain evidence="7">JCM 19538</strain>
    </source>
</reference>
<evidence type="ECO:0000313" key="7">
    <source>
        <dbReference type="Proteomes" id="UP000030184"/>
    </source>
</evidence>
<name>A0A090W1Z5_9FLAO</name>
<reference evidence="5 8" key="2">
    <citation type="submission" date="2018-02" db="EMBL/GenBank/DDBJ databases">
        <title>Genomic Encyclopedia of Archaeal and Bacterial Type Strains, Phase II (KMG-II): from individual species to whole genera.</title>
        <authorList>
            <person name="Goeker M."/>
        </authorList>
    </citation>
    <scope>NUCLEOTIDE SEQUENCE [LARGE SCALE GENOMIC DNA]</scope>
    <source>
        <strain evidence="5 8">DSM 21165</strain>
    </source>
</reference>
<keyword evidence="1" id="KW-0472">Membrane</keyword>
<dbReference type="EMBL" id="BBNY01000068">
    <property type="protein sequence ID" value="GAL90056.1"/>
    <property type="molecule type" value="Genomic_DNA"/>
</dbReference>